<gene>
    <name evidence="6" type="primary">ubiE</name>
    <name evidence="5" type="synonym">menG</name>
    <name evidence="6" type="ORF">LQ567_09250</name>
</gene>
<dbReference type="HAMAP" id="MF_01813">
    <property type="entry name" value="MenG_UbiE_methyltr"/>
    <property type="match status" value="1"/>
</dbReference>
<keyword evidence="7" id="KW-1185">Reference proteome</keyword>
<keyword evidence="2 5" id="KW-0489">Methyltransferase</keyword>
<dbReference type="Pfam" id="PF01209">
    <property type="entry name" value="Ubie_methyltran"/>
    <property type="match status" value="1"/>
</dbReference>
<dbReference type="NCBIfam" id="TIGR01934">
    <property type="entry name" value="MenG_MenH_UbiE"/>
    <property type="match status" value="1"/>
</dbReference>
<dbReference type="Proteomes" id="UP001199816">
    <property type="component" value="Unassembled WGS sequence"/>
</dbReference>
<dbReference type="InterPro" id="IPR029063">
    <property type="entry name" value="SAM-dependent_MTases_sf"/>
</dbReference>
<keyword evidence="4 5" id="KW-0949">S-adenosyl-L-methionine</keyword>
<dbReference type="GO" id="GO:0008425">
    <property type="term" value="F:2-methoxy-6-polyprenyl-1,4-benzoquinol methyltransferase activity"/>
    <property type="evidence" value="ECO:0007669"/>
    <property type="project" value="UniProtKB-EC"/>
</dbReference>
<keyword evidence="3 5" id="KW-0808">Transferase</keyword>
<dbReference type="PROSITE" id="PS01183">
    <property type="entry name" value="UBIE_1"/>
    <property type="match status" value="1"/>
</dbReference>
<dbReference type="NCBIfam" id="NF001244">
    <property type="entry name" value="PRK00216.1-5"/>
    <property type="match status" value="1"/>
</dbReference>
<dbReference type="PANTHER" id="PTHR43591">
    <property type="entry name" value="METHYLTRANSFERASE"/>
    <property type="match status" value="1"/>
</dbReference>
<dbReference type="InterPro" id="IPR004033">
    <property type="entry name" value="UbiE/COQ5_MeTrFase"/>
</dbReference>
<dbReference type="InterPro" id="IPR023576">
    <property type="entry name" value="UbiE/COQ5_MeTrFase_CS"/>
</dbReference>
<comment type="pathway">
    <text evidence="5">Quinol/quinone metabolism; menaquinone biosynthesis; menaquinol from 1,4-dihydroxy-2-naphthoate: step 2/2.</text>
</comment>
<sequence length="248" mass="28213">MTEFSHDHIIPYKGSEKTKKEQVAEMFDRIAPRYDLTNRVLSGRTDVAWRKKAIGMLKKYRPQQVLDIATGTGDMALRAYKMLEPQQVTGVDISAQMLEVGRQKIAKEGLSDRITLELGDSENLQFPNNRFDAAMAAFGVRNFENLEKGLSEMYRVLKPGGQLLIIEFSRPKPGLFKGLYQLYMNVVAPQIAGLLKQNKEAYQYLNKSARAFPERKDFTDILQKVGFSNARYKALTLGICCIYTAEKR</sequence>
<organism evidence="6 7">
    <name type="scientific">Niabella pedocola</name>
    <dbReference type="NCBI Taxonomy" id="1752077"/>
    <lineage>
        <taxon>Bacteria</taxon>
        <taxon>Pseudomonadati</taxon>
        <taxon>Bacteroidota</taxon>
        <taxon>Chitinophagia</taxon>
        <taxon>Chitinophagales</taxon>
        <taxon>Chitinophagaceae</taxon>
        <taxon>Niabella</taxon>
    </lineage>
</organism>
<dbReference type="Gene3D" id="3.40.50.150">
    <property type="entry name" value="Vaccinia Virus protein VP39"/>
    <property type="match status" value="1"/>
</dbReference>
<dbReference type="EC" id="2.1.1.163" evidence="5"/>
<comment type="catalytic activity">
    <reaction evidence="5">
        <text>a 2-demethylmenaquinol + S-adenosyl-L-methionine = a menaquinol + S-adenosyl-L-homocysteine + H(+)</text>
        <dbReference type="Rhea" id="RHEA:42640"/>
        <dbReference type="Rhea" id="RHEA-COMP:9539"/>
        <dbReference type="Rhea" id="RHEA-COMP:9563"/>
        <dbReference type="ChEBI" id="CHEBI:15378"/>
        <dbReference type="ChEBI" id="CHEBI:18151"/>
        <dbReference type="ChEBI" id="CHEBI:55437"/>
        <dbReference type="ChEBI" id="CHEBI:57856"/>
        <dbReference type="ChEBI" id="CHEBI:59789"/>
        <dbReference type="EC" id="2.1.1.163"/>
    </reaction>
</comment>
<dbReference type="GO" id="GO:0032259">
    <property type="term" value="P:methylation"/>
    <property type="evidence" value="ECO:0007669"/>
    <property type="project" value="UniProtKB-KW"/>
</dbReference>
<protein>
    <recommendedName>
        <fullName evidence="5">Demethylmenaquinone methyltransferase</fullName>
        <ecNumber evidence="5">2.1.1.163</ecNumber>
    </recommendedName>
</protein>
<dbReference type="SUPFAM" id="SSF53335">
    <property type="entry name" value="S-adenosyl-L-methionine-dependent methyltransferases"/>
    <property type="match status" value="1"/>
</dbReference>
<dbReference type="PANTHER" id="PTHR43591:SF24">
    <property type="entry name" value="2-METHOXY-6-POLYPRENYL-1,4-BENZOQUINOL METHYLASE, MITOCHONDRIAL"/>
    <property type="match status" value="1"/>
</dbReference>
<evidence type="ECO:0000256" key="1">
    <source>
        <dbReference type="ARBA" id="ARBA00022428"/>
    </source>
</evidence>
<name>A0ABS8PST5_9BACT</name>
<comment type="similarity">
    <text evidence="5">Belongs to the class I-like SAM-binding methyltransferase superfamily. MenG/UbiE family.</text>
</comment>
<feature type="binding site" evidence="5">
    <location>
        <position position="92"/>
    </location>
    <ligand>
        <name>S-adenosyl-L-methionine</name>
        <dbReference type="ChEBI" id="CHEBI:59789"/>
    </ligand>
</feature>
<feature type="binding site" evidence="5">
    <location>
        <position position="72"/>
    </location>
    <ligand>
        <name>S-adenosyl-L-methionine</name>
        <dbReference type="ChEBI" id="CHEBI:59789"/>
    </ligand>
</feature>
<proteinExistence type="inferred from homology"/>
<evidence type="ECO:0000256" key="2">
    <source>
        <dbReference type="ARBA" id="ARBA00022603"/>
    </source>
</evidence>
<accession>A0ABS8PST5</accession>
<reference evidence="6 7" key="1">
    <citation type="submission" date="2021-11" db="EMBL/GenBank/DDBJ databases">
        <title>Genomic of Niabella pedocola.</title>
        <authorList>
            <person name="Wu T."/>
        </authorList>
    </citation>
    <scope>NUCLEOTIDE SEQUENCE [LARGE SCALE GENOMIC DNA]</scope>
    <source>
        <strain evidence="6 7">JCM 31011</strain>
    </source>
</reference>
<evidence type="ECO:0000313" key="7">
    <source>
        <dbReference type="Proteomes" id="UP001199816"/>
    </source>
</evidence>
<comment type="function">
    <text evidence="5">Methyltransferase required for the conversion of demethylmenaquinol (DMKH2) to menaquinol (MKH2).</text>
</comment>
<comment type="caution">
    <text evidence="6">The sequence shown here is derived from an EMBL/GenBank/DDBJ whole genome shotgun (WGS) entry which is preliminary data.</text>
</comment>
<dbReference type="RefSeq" id="WP_231004217.1">
    <property type="nucleotide sequence ID" value="NZ_JAJNEC010000005.1"/>
</dbReference>
<evidence type="ECO:0000313" key="6">
    <source>
        <dbReference type="EMBL" id="MCD2422946.1"/>
    </source>
</evidence>
<dbReference type="PROSITE" id="PS01184">
    <property type="entry name" value="UBIE_2"/>
    <property type="match status" value="1"/>
</dbReference>
<dbReference type="EMBL" id="JAJNEC010000005">
    <property type="protein sequence ID" value="MCD2422946.1"/>
    <property type="molecule type" value="Genomic_DNA"/>
</dbReference>
<dbReference type="PROSITE" id="PS51608">
    <property type="entry name" value="SAM_MT_UBIE"/>
    <property type="match status" value="1"/>
</dbReference>
<evidence type="ECO:0000256" key="4">
    <source>
        <dbReference type="ARBA" id="ARBA00022691"/>
    </source>
</evidence>
<dbReference type="GO" id="GO:0043770">
    <property type="term" value="F:demethylmenaquinone methyltransferase activity"/>
    <property type="evidence" value="ECO:0007669"/>
    <property type="project" value="UniProtKB-EC"/>
</dbReference>
<evidence type="ECO:0000256" key="5">
    <source>
        <dbReference type="HAMAP-Rule" id="MF_01813"/>
    </source>
</evidence>
<dbReference type="CDD" id="cd02440">
    <property type="entry name" value="AdoMet_MTases"/>
    <property type="match status" value="1"/>
</dbReference>
<feature type="binding site" evidence="5">
    <location>
        <begin position="120"/>
        <end position="121"/>
    </location>
    <ligand>
        <name>S-adenosyl-L-methionine</name>
        <dbReference type="ChEBI" id="CHEBI:59789"/>
    </ligand>
</feature>
<evidence type="ECO:0000256" key="3">
    <source>
        <dbReference type="ARBA" id="ARBA00022679"/>
    </source>
</evidence>
<comment type="caution">
    <text evidence="5">Lacks conserved residue(s) required for the propagation of feature annotation.</text>
</comment>
<keyword evidence="1 5" id="KW-0474">Menaquinone biosynthesis</keyword>